<protein>
    <submittedName>
        <fullName evidence="6">Uncharacterized protein</fullName>
    </submittedName>
</protein>
<accession>A0A9D3PB43</accession>
<dbReference type="PROSITE" id="PS00237">
    <property type="entry name" value="G_PROTEIN_RECEP_F1_1"/>
    <property type="match status" value="1"/>
</dbReference>
<dbReference type="GO" id="GO:0004930">
    <property type="term" value="F:G protein-coupled receptor activity"/>
    <property type="evidence" value="ECO:0007669"/>
    <property type="project" value="InterPro"/>
</dbReference>
<dbReference type="Proteomes" id="UP001046870">
    <property type="component" value="Chromosome 24"/>
</dbReference>
<keyword evidence="7" id="KW-1185">Reference proteome</keyword>
<feature type="transmembrane region" description="Helical" evidence="5">
    <location>
        <begin position="153"/>
        <end position="175"/>
    </location>
</feature>
<evidence type="ECO:0000256" key="2">
    <source>
        <dbReference type="ARBA" id="ARBA00022692"/>
    </source>
</evidence>
<proteinExistence type="predicted"/>
<sequence>MNFLSVQEAHRILLQLNSCEVNTHLSSVHKGHRLILHLSTCEFSEEMAHNMDEGHLLEEYGSTEYGNHYAENDHHDAPTMNENYVDPTAIAIIAVSGLVYGIMSPFRPSDHLGKATVFISGVGFYSCTLFLMMMTVHRYLVVVHQLSDPGSKAGCYGIAITVTTWTVSFSAAIPVPTGYLELGFLN</sequence>
<dbReference type="AlphaFoldDB" id="A0A9D3PB43"/>
<keyword evidence="2 5" id="KW-0812">Transmembrane</keyword>
<keyword evidence="3 5" id="KW-1133">Transmembrane helix</keyword>
<dbReference type="EMBL" id="JAFDVH010000024">
    <property type="protein sequence ID" value="KAG7455167.1"/>
    <property type="molecule type" value="Genomic_DNA"/>
</dbReference>
<name>A0A9D3PB43_MEGAT</name>
<reference evidence="6" key="1">
    <citation type="submission" date="2021-01" db="EMBL/GenBank/DDBJ databases">
        <authorList>
            <person name="Zahm M."/>
            <person name="Roques C."/>
            <person name="Cabau C."/>
            <person name="Klopp C."/>
            <person name="Donnadieu C."/>
            <person name="Jouanno E."/>
            <person name="Lampietro C."/>
            <person name="Louis A."/>
            <person name="Herpin A."/>
            <person name="Echchiki A."/>
            <person name="Berthelot C."/>
            <person name="Parey E."/>
            <person name="Roest-Crollius H."/>
            <person name="Braasch I."/>
            <person name="Postlethwait J."/>
            <person name="Bobe J."/>
            <person name="Montfort J."/>
            <person name="Bouchez O."/>
            <person name="Begum T."/>
            <person name="Mejri S."/>
            <person name="Adams A."/>
            <person name="Chen W.-J."/>
            <person name="Guiguen Y."/>
        </authorList>
    </citation>
    <scope>NUCLEOTIDE SEQUENCE</scope>
    <source>
        <strain evidence="6">YG-15Mar2019-1</strain>
        <tissue evidence="6">Brain</tissue>
    </source>
</reference>
<comment type="subcellular location">
    <subcellularLocation>
        <location evidence="1">Membrane</location>
    </subcellularLocation>
</comment>
<comment type="caution">
    <text evidence="6">The sequence shown here is derived from an EMBL/GenBank/DDBJ whole genome shotgun (WGS) entry which is preliminary data.</text>
</comment>
<feature type="transmembrane region" description="Helical" evidence="5">
    <location>
        <begin position="115"/>
        <end position="141"/>
    </location>
</feature>
<dbReference type="Gene3D" id="1.20.1070.10">
    <property type="entry name" value="Rhodopsin 7-helix transmembrane proteins"/>
    <property type="match status" value="1"/>
</dbReference>
<evidence type="ECO:0000256" key="4">
    <source>
        <dbReference type="ARBA" id="ARBA00023136"/>
    </source>
</evidence>
<evidence type="ECO:0000313" key="6">
    <source>
        <dbReference type="EMBL" id="KAG7455167.1"/>
    </source>
</evidence>
<evidence type="ECO:0000256" key="1">
    <source>
        <dbReference type="ARBA" id="ARBA00004370"/>
    </source>
</evidence>
<evidence type="ECO:0000313" key="7">
    <source>
        <dbReference type="Proteomes" id="UP001046870"/>
    </source>
</evidence>
<evidence type="ECO:0000256" key="5">
    <source>
        <dbReference type="SAM" id="Phobius"/>
    </source>
</evidence>
<dbReference type="InterPro" id="IPR000276">
    <property type="entry name" value="GPCR_Rhodpsn"/>
</dbReference>
<organism evidence="6 7">
    <name type="scientific">Megalops atlanticus</name>
    <name type="common">Tarpon</name>
    <name type="synonym">Clupea gigantea</name>
    <dbReference type="NCBI Taxonomy" id="7932"/>
    <lineage>
        <taxon>Eukaryota</taxon>
        <taxon>Metazoa</taxon>
        <taxon>Chordata</taxon>
        <taxon>Craniata</taxon>
        <taxon>Vertebrata</taxon>
        <taxon>Euteleostomi</taxon>
        <taxon>Actinopterygii</taxon>
        <taxon>Neopterygii</taxon>
        <taxon>Teleostei</taxon>
        <taxon>Elopiformes</taxon>
        <taxon>Megalopidae</taxon>
        <taxon>Megalops</taxon>
    </lineage>
</organism>
<gene>
    <name evidence="6" type="ORF">MATL_G00253680</name>
</gene>
<evidence type="ECO:0000256" key="3">
    <source>
        <dbReference type="ARBA" id="ARBA00022989"/>
    </source>
</evidence>
<dbReference type="GO" id="GO:0016020">
    <property type="term" value="C:membrane"/>
    <property type="evidence" value="ECO:0007669"/>
    <property type="project" value="UniProtKB-SubCell"/>
</dbReference>
<feature type="transmembrane region" description="Helical" evidence="5">
    <location>
        <begin position="84"/>
        <end position="103"/>
    </location>
</feature>
<dbReference type="SUPFAM" id="SSF81321">
    <property type="entry name" value="Family A G protein-coupled receptor-like"/>
    <property type="match status" value="1"/>
</dbReference>
<keyword evidence="4 5" id="KW-0472">Membrane</keyword>